<dbReference type="SMART" id="SM00382">
    <property type="entry name" value="AAA"/>
    <property type="match status" value="1"/>
</dbReference>
<organism evidence="5 6">
    <name type="scientific">Paracholeplasma vituli</name>
    <dbReference type="NCBI Taxonomy" id="69473"/>
    <lineage>
        <taxon>Bacteria</taxon>
        <taxon>Bacillati</taxon>
        <taxon>Mycoplasmatota</taxon>
        <taxon>Mollicutes</taxon>
        <taxon>Acholeplasmatales</taxon>
        <taxon>Acholeplasmataceae</taxon>
        <taxon>Paracholeplasma</taxon>
    </lineage>
</organism>
<name>A0ABT2PW25_9MOLU</name>
<dbReference type="InterPro" id="IPR017871">
    <property type="entry name" value="ABC_transporter-like_CS"/>
</dbReference>
<dbReference type="InterPro" id="IPR050093">
    <property type="entry name" value="ABC_SmlMolc_Importer"/>
</dbReference>
<dbReference type="Proteomes" id="UP001209076">
    <property type="component" value="Unassembled WGS sequence"/>
</dbReference>
<dbReference type="EMBL" id="JAOEGN010000009">
    <property type="protein sequence ID" value="MCU0105132.1"/>
    <property type="molecule type" value="Genomic_DNA"/>
</dbReference>
<evidence type="ECO:0000313" key="6">
    <source>
        <dbReference type="Proteomes" id="UP001209076"/>
    </source>
</evidence>
<proteinExistence type="predicted"/>
<reference evidence="6" key="1">
    <citation type="submission" date="2023-07" db="EMBL/GenBank/DDBJ databases">
        <title>Novel Mycoplasma species identified in domestic and wild animals.</title>
        <authorList>
            <person name="Volokhov D.V."/>
            <person name="Furtak V.A."/>
            <person name="Zagorodnyaya T.A."/>
        </authorList>
    </citation>
    <scope>NUCLEOTIDE SEQUENCE [LARGE SCALE GENOMIC DNA]</scope>
    <source>
        <strain evidence="6">92-19</strain>
    </source>
</reference>
<evidence type="ECO:0000256" key="3">
    <source>
        <dbReference type="ARBA" id="ARBA00022840"/>
    </source>
</evidence>
<dbReference type="InterPro" id="IPR003593">
    <property type="entry name" value="AAA+_ATPase"/>
</dbReference>
<dbReference type="Gene3D" id="3.40.50.300">
    <property type="entry name" value="P-loop containing nucleotide triphosphate hydrolases"/>
    <property type="match status" value="1"/>
</dbReference>
<dbReference type="Pfam" id="PF00005">
    <property type="entry name" value="ABC_tran"/>
    <property type="match status" value="1"/>
</dbReference>
<keyword evidence="6" id="KW-1185">Reference proteome</keyword>
<accession>A0ABT2PW25</accession>
<keyword evidence="2" id="KW-0547">Nucleotide-binding</keyword>
<dbReference type="PROSITE" id="PS00211">
    <property type="entry name" value="ABC_TRANSPORTER_1"/>
    <property type="match status" value="1"/>
</dbReference>
<evidence type="ECO:0000256" key="2">
    <source>
        <dbReference type="ARBA" id="ARBA00022741"/>
    </source>
</evidence>
<evidence type="ECO:0000259" key="4">
    <source>
        <dbReference type="PROSITE" id="PS50893"/>
    </source>
</evidence>
<evidence type="ECO:0000313" key="5">
    <source>
        <dbReference type="EMBL" id="MCU0105132.1"/>
    </source>
</evidence>
<dbReference type="InterPro" id="IPR027417">
    <property type="entry name" value="P-loop_NTPase"/>
</dbReference>
<keyword evidence="3 5" id="KW-0067">ATP-binding</keyword>
<sequence>MSDIRIQGLSKYYIEPKSQTGIVALDNIHLQIPAKQITWIQGPSGCGKTTLLKILAGLLPPDEGQIYLGQVDITNQPANLRSMALVTQNYTLYPHMTIFDNIAYPLKQAKTPVEEIKQRVNDIASWFNLEILLSRKPKVLSGGQQQKVAIARALIKFPDIILMDEPFANLDTPNALHLLSIIRTLQAQTHATLVIVSHHIDHLTVSGDFLVEMDNGEMIRTTSIGDTDV</sequence>
<dbReference type="SUPFAM" id="SSF52540">
    <property type="entry name" value="P-loop containing nucleoside triphosphate hydrolases"/>
    <property type="match status" value="1"/>
</dbReference>
<dbReference type="RefSeq" id="WP_262096400.1">
    <property type="nucleotide sequence ID" value="NZ_JAOEGN010000009.1"/>
</dbReference>
<comment type="caution">
    <text evidence="5">The sequence shown here is derived from an EMBL/GenBank/DDBJ whole genome shotgun (WGS) entry which is preliminary data.</text>
</comment>
<protein>
    <submittedName>
        <fullName evidence="5">ATP-binding cassette domain-containing protein</fullName>
    </submittedName>
</protein>
<dbReference type="PROSITE" id="PS50893">
    <property type="entry name" value="ABC_TRANSPORTER_2"/>
    <property type="match status" value="1"/>
</dbReference>
<dbReference type="GO" id="GO:0005524">
    <property type="term" value="F:ATP binding"/>
    <property type="evidence" value="ECO:0007669"/>
    <property type="project" value="UniProtKB-KW"/>
</dbReference>
<dbReference type="PANTHER" id="PTHR42781:SF4">
    <property type="entry name" value="SPERMIDINE_PUTRESCINE IMPORT ATP-BINDING PROTEIN POTA"/>
    <property type="match status" value="1"/>
</dbReference>
<keyword evidence="1" id="KW-0813">Transport</keyword>
<gene>
    <name evidence="5" type="ORF">N7603_05630</name>
</gene>
<evidence type="ECO:0000256" key="1">
    <source>
        <dbReference type="ARBA" id="ARBA00022448"/>
    </source>
</evidence>
<feature type="domain" description="ABC transporter" evidence="4">
    <location>
        <begin position="4"/>
        <end position="229"/>
    </location>
</feature>
<dbReference type="InterPro" id="IPR003439">
    <property type="entry name" value="ABC_transporter-like_ATP-bd"/>
</dbReference>
<dbReference type="PANTHER" id="PTHR42781">
    <property type="entry name" value="SPERMIDINE/PUTRESCINE IMPORT ATP-BINDING PROTEIN POTA"/>
    <property type="match status" value="1"/>
</dbReference>